<sequence length="59" mass="6839">MMKYNDAYSMMGAMINQAFADQHEKKAQARENAVFQSHIVERKSHKMQKSGLQILKLIL</sequence>
<protein>
    <submittedName>
        <fullName evidence="1">Uncharacterized protein</fullName>
    </submittedName>
</protein>
<dbReference type="RefSeq" id="WP_178644529.1">
    <property type="nucleotide sequence ID" value="NZ_JBBMEJ010000002.1"/>
</dbReference>
<proteinExistence type="predicted"/>
<name>A0ABV1BCP3_9FIRM</name>
<keyword evidence="2" id="KW-1185">Reference proteome</keyword>
<accession>A0ABV1BCP3</accession>
<dbReference type="Proteomes" id="UP001473063">
    <property type="component" value="Unassembled WGS sequence"/>
</dbReference>
<gene>
    <name evidence="1" type="ORF">WMO28_03460</name>
</gene>
<dbReference type="EMBL" id="JBBMEJ010000002">
    <property type="protein sequence ID" value="MEQ2370010.1"/>
    <property type="molecule type" value="Genomic_DNA"/>
</dbReference>
<reference evidence="1 2" key="1">
    <citation type="submission" date="2024-03" db="EMBL/GenBank/DDBJ databases">
        <title>Human intestinal bacterial collection.</title>
        <authorList>
            <person name="Pauvert C."/>
            <person name="Hitch T.C.A."/>
            <person name="Clavel T."/>
        </authorList>
    </citation>
    <scope>NUCLEOTIDE SEQUENCE [LARGE SCALE GENOMIC DNA]</scope>
    <source>
        <strain evidence="1 2">CLA-JM-H16</strain>
    </source>
</reference>
<evidence type="ECO:0000313" key="1">
    <source>
        <dbReference type="EMBL" id="MEQ2370010.1"/>
    </source>
</evidence>
<comment type="caution">
    <text evidence="1">The sequence shown here is derived from an EMBL/GenBank/DDBJ whole genome shotgun (WGS) entry which is preliminary data.</text>
</comment>
<evidence type="ECO:0000313" key="2">
    <source>
        <dbReference type="Proteomes" id="UP001473063"/>
    </source>
</evidence>
<organism evidence="1 2">
    <name type="scientific">Blautia aquisgranensis</name>
    <dbReference type="NCBI Taxonomy" id="3133153"/>
    <lineage>
        <taxon>Bacteria</taxon>
        <taxon>Bacillati</taxon>
        <taxon>Bacillota</taxon>
        <taxon>Clostridia</taxon>
        <taxon>Lachnospirales</taxon>
        <taxon>Lachnospiraceae</taxon>
        <taxon>Blautia</taxon>
    </lineage>
</organism>